<reference evidence="1 2" key="1">
    <citation type="submission" date="2019-07" db="EMBL/GenBank/DDBJ databases">
        <title>Whole genome shotgun sequence of Deinococcus cellulosilyticus NBRC 106333.</title>
        <authorList>
            <person name="Hosoyama A."/>
            <person name="Uohara A."/>
            <person name="Ohji S."/>
            <person name="Ichikawa N."/>
        </authorList>
    </citation>
    <scope>NUCLEOTIDE SEQUENCE [LARGE SCALE GENOMIC DNA]</scope>
    <source>
        <strain evidence="1 2">NBRC 106333</strain>
    </source>
</reference>
<evidence type="ECO:0000313" key="1">
    <source>
        <dbReference type="EMBL" id="GEM47727.1"/>
    </source>
</evidence>
<keyword evidence="2" id="KW-1185">Reference proteome</keyword>
<accession>A0A511N5H8</accession>
<proteinExistence type="predicted"/>
<comment type="caution">
    <text evidence="1">The sequence shown here is derived from an EMBL/GenBank/DDBJ whole genome shotgun (WGS) entry which is preliminary data.</text>
</comment>
<sequence length="232" mass="25906">MNAGGKGEVQAKTVAVVNAEGLITQEQSLYPEGSRSIVWYTYSPEGNLLSMAEDFLFPGEVPDPKQLPKPEFTLVWEQGKPIRKELGGTGMISSAEHYTHEGSGLKTLIRETITFKDVISTIDKVLISSTLSPHKAGGFVVVNLYQEFKQQKPGPVLPLSECRYSSEGWLLSKVIQPTAEHAGERLTYIYPRVSEGVWLERQEQYELFNTQGVLRRSPINVIVRNLIRNSTP</sequence>
<organism evidence="1 2">
    <name type="scientific">Deinococcus cellulosilyticus (strain DSM 18568 / NBRC 106333 / KACC 11606 / 5516J-15)</name>
    <dbReference type="NCBI Taxonomy" id="1223518"/>
    <lineage>
        <taxon>Bacteria</taxon>
        <taxon>Thermotogati</taxon>
        <taxon>Deinococcota</taxon>
        <taxon>Deinococci</taxon>
        <taxon>Deinococcales</taxon>
        <taxon>Deinococcaceae</taxon>
        <taxon>Deinococcus</taxon>
    </lineage>
</organism>
<dbReference type="Proteomes" id="UP000321306">
    <property type="component" value="Unassembled WGS sequence"/>
</dbReference>
<protein>
    <submittedName>
        <fullName evidence="1">Uncharacterized protein</fullName>
    </submittedName>
</protein>
<dbReference type="RefSeq" id="WP_146886213.1">
    <property type="nucleotide sequence ID" value="NZ_BJXB01000015.1"/>
</dbReference>
<evidence type="ECO:0000313" key="2">
    <source>
        <dbReference type="Proteomes" id="UP000321306"/>
    </source>
</evidence>
<gene>
    <name evidence="1" type="ORF">DC3_33620</name>
</gene>
<dbReference type="EMBL" id="BJXB01000015">
    <property type="protein sequence ID" value="GEM47727.1"/>
    <property type="molecule type" value="Genomic_DNA"/>
</dbReference>
<dbReference type="AlphaFoldDB" id="A0A511N5H8"/>
<name>A0A511N5H8_DEIC1</name>